<evidence type="ECO:0000256" key="4">
    <source>
        <dbReference type="ARBA" id="ARBA00022692"/>
    </source>
</evidence>
<evidence type="ECO:0000256" key="3">
    <source>
        <dbReference type="ARBA" id="ARBA00022448"/>
    </source>
</evidence>
<keyword evidence="12" id="KW-1185">Reference proteome</keyword>
<evidence type="ECO:0000313" key="12">
    <source>
        <dbReference type="Proteomes" id="UP000019335"/>
    </source>
</evidence>
<evidence type="ECO:0000256" key="8">
    <source>
        <dbReference type="ARBA" id="ARBA00023136"/>
    </source>
</evidence>
<keyword evidence="5" id="KW-0677">Repeat</keyword>
<name>W7TLT9_9STRA</name>
<reference evidence="11 12" key="1">
    <citation type="journal article" date="2014" name="Mol. Plant">
        <title>Chromosome Scale Genome Assembly and Transcriptome Profiling of Nannochloropsis gaditana in Nitrogen Depletion.</title>
        <authorList>
            <person name="Corteggiani Carpinelli E."/>
            <person name="Telatin A."/>
            <person name="Vitulo N."/>
            <person name="Forcato C."/>
            <person name="D'Angelo M."/>
            <person name="Schiavon R."/>
            <person name="Vezzi A."/>
            <person name="Giacometti G.M."/>
            <person name="Morosinotto T."/>
            <person name="Valle G."/>
        </authorList>
    </citation>
    <scope>NUCLEOTIDE SEQUENCE [LARGE SCALE GENOMIC DNA]</scope>
    <source>
        <strain evidence="11 12">B-31</strain>
    </source>
</reference>
<dbReference type="OrthoDB" id="1924968at2759"/>
<keyword evidence="7" id="KW-0496">Mitochondrion</keyword>
<gene>
    <name evidence="11" type="ORF">Naga_100723g1</name>
</gene>
<keyword evidence="6" id="KW-1133">Transmembrane helix</keyword>
<dbReference type="InterPro" id="IPR049563">
    <property type="entry name" value="TXTP-like"/>
</dbReference>
<dbReference type="InterPro" id="IPR018108">
    <property type="entry name" value="MCP_transmembrane"/>
</dbReference>
<dbReference type="GO" id="GO:0031966">
    <property type="term" value="C:mitochondrial membrane"/>
    <property type="evidence" value="ECO:0007669"/>
    <property type="project" value="UniProtKB-SubCell"/>
</dbReference>
<dbReference type="EMBL" id="AZIL01002407">
    <property type="protein sequence ID" value="EWM21694.1"/>
    <property type="molecule type" value="Genomic_DNA"/>
</dbReference>
<feature type="repeat" description="Solcar" evidence="9">
    <location>
        <begin position="103"/>
        <end position="187"/>
    </location>
</feature>
<keyword evidence="4 9" id="KW-0812">Transmembrane</keyword>
<organism evidence="11 12">
    <name type="scientific">Nannochloropsis gaditana</name>
    <dbReference type="NCBI Taxonomy" id="72520"/>
    <lineage>
        <taxon>Eukaryota</taxon>
        <taxon>Sar</taxon>
        <taxon>Stramenopiles</taxon>
        <taxon>Ochrophyta</taxon>
        <taxon>Eustigmatophyceae</taxon>
        <taxon>Eustigmatales</taxon>
        <taxon>Monodopsidaceae</taxon>
        <taxon>Nannochloropsis</taxon>
    </lineage>
</organism>
<accession>W7TLT9</accession>
<evidence type="ECO:0000256" key="6">
    <source>
        <dbReference type="ARBA" id="ARBA00022989"/>
    </source>
</evidence>
<dbReference type="InterPro" id="IPR023395">
    <property type="entry name" value="MCP_dom_sf"/>
</dbReference>
<keyword evidence="3 10" id="KW-0813">Transport</keyword>
<dbReference type="Gene3D" id="1.50.40.10">
    <property type="entry name" value="Mitochondrial carrier domain"/>
    <property type="match status" value="1"/>
</dbReference>
<evidence type="ECO:0000256" key="1">
    <source>
        <dbReference type="ARBA" id="ARBA00004225"/>
    </source>
</evidence>
<dbReference type="PANTHER" id="PTHR45788:SF2">
    <property type="entry name" value="SUCCINATE_FUMARATE MITOCHONDRIAL TRANSPORTER"/>
    <property type="match status" value="1"/>
</dbReference>
<evidence type="ECO:0000256" key="10">
    <source>
        <dbReference type="RuleBase" id="RU000488"/>
    </source>
</evidence>
<evidence type="ECO:0000256" key="9">
    <source>
        <dbReference type="PROSITE-ProRule" id="PRU00282"/>
    </source>
</evidence>
<evidence type="ECO:0000256" key="7">
    <source>
        <dbReference type="ARBA" id="ARBA00023128"/>
    </source>
</evidence>
<dbReference type="PROSITE" id="PS50920">
    <property type="entry name" value="SOLCAR"/>
    <property type="match status" value="2"/>
</dbReference>
<dbReference type="Pfam" id="PF00153">
    <property type="entry name" value="Mito_carr"/>
    <property type="match status" value="2"/>
</dbReference>
<dbReference type="PANTHER" id="PTHR45788">
    <property type="entry name" value="SUCCINATE/FUMARATE MITOCHONDRIAL TRANSPORTER-RELATED"/>
    <property type="match status" value="1"/>
</dbReference>
<evidence type="ECO:0000313" key="11">
    <source>
        <dbReference type="EMBL" id="EWM21694.1"/>
    </source>
</evidence>
<feature type="repeat" description="Solcar" evidence="9">
    <location>
        <begin position="199"/>
        <end position="287"/>
    </location>
</feature>
<keyword evidence="8 9" id="KW-0472">Membrane</keyword>
<evidence type="ECO:0000256" key="5">
    <source>
        <dbReference type="ARBA" id="ARBA00022737"/>
    </source>
</evidence>
<comment type="caution">
    <text evidence="11">The sequence shown here is derived from an EMBL/GenBank/DDBJ whole genome shotgun (WGS) entry which is preliminary data.</text>
</comment>
<sequence>MGLTCQRPPTQSICCPSSLLNTCVCDTRSNLHFRTATKRSAGTMGESSSSGYIGTGLRDLRPLESPLKVIPYRHVLPTSPHTSHSPPPSDDAIPVVERQRQKASPLLKALAGSMGGLVEAIALQPVDTIKTRMQILPTSYPSMIKTAQKIASEESVPALWKGLTPFATHLFSKYALRFGTNAAFQSILTDSETGKLSSSRRLLAGLGAGVTEAILIVTPFDVVKVRLQAQHGMDKANLKYQGPLDAARKIISQEGVGALWSGVTPTIYRNGIQQATMFFLKTWIDDNVLGVRKSLTKDGQETRQPQVWQSMASGFMASCPGLVMTNPLDIVKVRASGIRSSKTATQERGKGWEAHRGACT</sequence>
<protein>
    <submittedName>
        <fullName evidence="11">Mitochondrial substrate carrier family protein</fullName>
    </submittedName>
</protein>
<dbReference type="Proteomes" id="UP000019335">
    <property type="component" value="Unassembled WGS sequence"/>
</dbReference>
<comment type="similarity">
    <text evidence="2 10">Belongs to the mitochondrial carrier (TC 2.A.29) family.</text>
</comment>
<evidence type="ECO:0000256" key="2">
    <source>
        <dbReference type="ARBA" id="ARBA00006375"/>
    </source>
</evidence>
<dbReference type="AlphaFoldDB" id="W7TLT9"/>
<proteinExistence type="inferred from homology"/>
<comment type="subcellular location">
    <subcellularLocation>
        <location evidence="1">Mitochondrion membrane</location>
        <topology evidence="1">Multi-pass membrane protein</topology>
    </subcellularLocation>
</comment>
<dbReference type="GO" id="GO:0005469">
    <property type="term" value="F:succinate:fumarate antiporter activity"/>
    <property type="evidence" value="ECO:0007669"/>
    <property type="project" value="TreeGrafter"/>
</dbReference>
<dbReference type="SUPFAM" id="SSF103506">
    <property type="entry name" value="Mitochondrial carrier"/>
    <property type="match status" value="1"/>
</dbReference>